<dbReference type="PANTHER" id="PTHR42946:SF1">
    <property type="entry name" value="PHOSPHOGLUCOMUTASE (ALPHA-D-GLUCOSE-1,6-BISPHOSPHATE-DEPENDENT)"/>
    <property type="match status" value="1"/>
</dbReference>
<comment type="similarity">
    <text evidence="1 9 10">Belongs to the phosphohexose mutase family.</text>
</comment>
<dbReference type="InterPro" id="IPR016055">
    <property type="entry name" value="A-D-PHexomutase_a/b/a-I/II/III"/>
</dbReference>
<keyword evidence="3 9" id="KW-0479">Metal-binding</keyword>
<dbReference type="GO" id="GO:0008966">
    <property type="term" value="F:phosphoglucosamine mutase activity"/>
    <property type="evidence" value="ECO:0007669"/>
    <property type="project" value="UniProtKB-UniRule"/>
</dbReference>
<name>A0AAN0K7F4_9ACTN</name>
<dbReference type="NCBIfam" id="TIGR01455">
    <property type="entry name" value="glmM"/>
    <property type="match status" value="1"/>
</dbReference>
<dbReference type="EC" id="5.4.2.10" evidence="7 9"/>
<feature type="binding site" evidence="9">
    <location>
        <position position="246"/>
    </location>
    <ligand>
        <name>Mg(2+)</name>
        <dbReference type="ChEBI" id="CHEBI:18420"/>
    </ligand>
</feature>
<comment type="catalytic activity">
    <reaction evidence="6 9 11">
        <text>alpha-D-glucosamine 1-phosphate = D-glucosamine 6-phosphate</text>
        <dbReference type="Rhea" id="RHEA:23424"/>
        <dbReference type="ChEBI" id="CHEBI:58516"/>
        <dbReference type="ChEBI" id="CHEBI:58725"/>
        <dbReference type="EC" id="5.4.2.10"/>
    </reaction>
</comment>
<dbReference type="InterPro" id="IPR006352">
    <property type="entry name" value="GlmM_bact"/>
</dbReference>
<evidence type="ECO:0000256" key="4">
    <source>
        <dbReference type="ARBA" id="ARBA00022842"/>
    </source>
</evidence>
<reference evidence="16" key="1">
    <citation type="journal article" date="2024" name="Int. J. Syst. Evol. Microbiol.">
        <title>Brooklawnia propionicigenes sp. nov., a facultatively anaerobic, propionate-producing bacterium isolated from a methanogenic reactor treating waste from cattle farms.</title>
        <authorList>
            <person name="Akita Y."/>
            <person name="Ueki A."/>
            <person name="Tonouchi A."/>
            <person name="Sugawara Y."/>
            <person name="Honma S."/>
            <person name="Kaku N."/>
            <person name="Ueki K."/>
        </authorList>
    </citation>
    <scope>NUCLEOTIDE SEQUENCE</scope>
    <source>
        <strain evidence="16">SH051</strain>
    </source>
</reference>
<evidence type="ECO:0000259" key="15">
    <source>
        <dbReference type="Pfam" id="PF02880"/>
    </source>
</evidence>
<evidence type="ECO:0000256" key="6">
    <source>
        <dbReference type="ARBA" id="ARBA00050364"/>
    </source>
</evidence>
<evidence type="ECO:0000259" key="14">
    <source>
        <dbReference type="Pfam" id="PF02879"/>
    </source>
</evidence>
<evidence type="ECO:0000256" key="11">
    <source>
        <dbReference type="RuleBase" id="RU004327"/>
    </source>
</evidence>
<evidence type="ECO:0000259" key="12">
    <source>
        <dbReference type="Pfam" id="PF00408"/>
    </source>
</evidence>
<dbReference type="FunFam" id="3.40.120.10:FF:000002">
    <property type="entry name" value="Phosphoglucosamine mutase"/>
    <property type="match status" value="1"/>
</dbReference>
<protein>
    <recommendedName>
        <fullName evidence="8 9">Phosphoglucosamine mutase</fullName>
        <ecNumber evidence="7 9">5.4.2.10</ecNumber>
    </recommendedName>
</protein>
<feature type="domain" description="Alpha-D-phosphohexomutase C-terminal" evidence="12">
    <location>
        <begin position="377"/>
        <end position="442"/>
    </location>
</feature>
<dbReference type="InterPro" id="IPR050060">
    <property type="entry name" value="Phosphoglucosamine_mutase"/>
</dbReference>
<comment type="PTM">
    <text evidence="9">Activated by phosphorylation.</text>
</comment>
<dbReference type="PANTHER" id="PTHR42946">
    <property type="entry name" value="PHOSPHOHEXOSE MUTASE"/>
    <property type="match status" value="1"/>
</dbReference>
<dbReference type="GO" id="GO:0000287">
    <property type="term" value="F:magnesium ion binding"/>
    <property type="evidence" value="ECO:0007669"/>
    <property type="project" value="UniProtKB-UniRule"/>
</dbReference>
<feature type="binding site" evidence="9">
    <location>
        <position position="248"/>
    </location>
    <ligand>
        <name>Mg(2+)</name>
        <dbReference type="ChEBI" id="CHEBI:18420"/>
    </ligand>
</feature>
<evidence type="ECO:0000313" key="17">
    <source>
        <dbReference type="Proteomes" id="UP001431656"/>
    </source>
</evidence>
<dbReference type="InterPro" id="IPR005845">
    <property type="entry name" value="A-D-PHexomutase_a/b/a-II"/>
</dbReference>
<dbReference type="Proteomes" id="UP001431656">
    <property type="component" value="Chromosome"/>
</dbReference>
<dbReference type="InterPro" id="IPR005843">
    <property type="entry name" value="A-D-PHexomutase_C"/>
</dbReference>
<dbReference type="InterPro" id="IPR005841">
    <property type="entry name" value="Alpha-D-phosphohexomutase_SF"/>
</dbReference>
<dbReference type="GO" id="GO:0006048">
    <property type="term" value="P:UDP-N-acetylglucosamine biosynthetic process"/>
    <property type="evidence" value="ECO:0007669"/>
    <property type="project" value="TreeGrafter"/>
</dbReference>
<evidence type="ECO:0000256" key="9">
    <source>
        <dbReference type="HAMAP-Rule" id="MF_01554"/>
    </source>
</evidence>
<dbReference type="GO" id="GO:0005829">
    <property type="term" value="C:cytosol"/>
    <property type="evidence" value="ECO:0007669"/>
    <property type="project" value="TreeGrafter"/>
</dbReference>
<keyword evidence="17" id="KW-1185">Reference proteome</keyword>
<sequence length="451" mass="46698">MARLFGTDGVRGVANADLTAELAMELSAAAAKVLGEAGAFTGRRPTALVGRDTRISGQLLSAAVNAGLASTGVDVIDVGIVPTPGLAYLVNTQGTDLGVMLSASHNPMPDNGIKFFQRGGVKLDDSIEDSIEERLNEQWERPIAGDVGRITTDEGHALRQTYIDALVASLEGVRLDGLKVVIDAANGAASYTAGPAFEASGATVVGINNTPDGLNINDNAGSTHIEGLQAAVVEHGADLGIALDGDADRCLAVDATGAVVDGDHIMAILALDLKEQGKLHNNTLVATIMSNLGLIIAMREHGIQVEQTRVGDRYVLEAMAQNGFTLGGEQSGHVIISEYANTGDGVLTGLHVAARVARSGRSLASLASVMTTLPQVMINVPNVDKMRAGVDPEITRAVTQANNKLGMSGRVVLRPSGTEPLVRVMVEASTAENAQQVAEQLAGLVASRLAL</sequence>
<dbReference type="InterPro" id="IPR016066">
    <property type="entry name" value="A-D-PHexomutase_CS"/>
</dbReference>
<dbReference type="InterPro" id="IPR005844">
    <property type="entry name" value="A-D-PHexomutase_a/b/a-I"/>
</dbReference>
<accession>A0AAN0K7F4</accession>
<evidence type="ECO:0000256" key="2">
    <source>
        <dbReference type="ARBA" id="ARBA00022553"/>
    </source>
</evidence>
<dbReference type="FunFam" id="3.40.120.10:FF:000001">
    <property type="entry name" value="Phosphoglucosamine mutase"/>
    <property type="match status" value="1"/>
</dbReference>
<dbReference type="Gene3D" id="3.40.120.10">
    <property type="entry name" value="Alpha-D-Glucose-1,6-Bisphosphate, subunit A, domain 3"/>
    <property type="match status" value="3"/>
</dbReference>
<dbReference type="PRINTS" id="PR00509">
    <property type="entry name" value="PGMPMM"/>
</dbReference>
<dbReference type="SUPFAM" id="SSF55957">
    <property type="entry name" value="Phosphoglucomutase, C-terminal domain"/>
    <property type="match status" value="1"/>
</dbReference>
<evidence type="ECO:0000256" key="5">
    <source>
        <dbReference type="ARBA" id="ARBA00023235"/>
    </source>
</evidence>
<proteinExistence type="inferred from homology"/>
<feature type="domain" description="Alpha-D-phosphohexomutase alpha/beta/alpha" evidence="13">
    <location>
        <begin position="3"/>
        <end position="138"/>
    </location>
</feature>
<dbReference type="Gene3D" id="3.30.310.50">
    <property type="entry name" value="Alpha-D-phosphohexomutase, C-terminal domain"/>
    <property type="match status" value="1"/>
</dbReference>
<evidence type="ECO:0000256" key="8">
    <source>
        <dbReference type="ARBA" id="ARBA00068193"/>
    </source>
</evidence>
<dbReference type="Pfam" id="PF02880">
    <property type="entry name" value="PGM_PMM_III"/>
    <property type="match status" value="1"/>
</dbReference>
<dbReference type="InterPro" id="IPR036900">
    <property type="entry name" value="A-D-PHexomutase_C_sf"/>
</dbReference>
<feature type="domain" description="Alpha-D-phosphohexomutase alpha/beta/alpha" evidence="14">
    <location>
        <begin position="161"/>
        <end position="257"/>
    </location>
</feature>
<feature type="binding site" evidence="9">
    <location>
        <position position="244"/>
    </location>
    <ligand>
        <name>Mg(2+)</name>
        <dbReference type="ChEBI" id="CHEBI:18420"/>
    </ligand>
</feature>
<feature type="active site" description="Phosphoserine intermediate" evidence="9">
    <location>
        <position position="104"/>
    </location>
</feature>
<dbReference type="Pfam" id="PF00408">
    <property type="entry name" value="PGM_PMM_IV"/>
    <property type="match status" value="1"/>
</dbReference>
<dbReference type="AlphaFoldDB" id="A0AAN0K7F4"/>
<evidence type="ECO:0000256" key="7">
    <source>
        <dbReference type="ARBA" id="ARBA00066330"/>
    </source>
</evidence>
<dbReference type="GO" id="GO:0005975">
    <property type="term" value="P:carbohydrate metabolic process"/>
    <property type="evidence" value="ECO:0007669"/>
    <property type="project" value="InterPro"/>
</dbReference>
<feature type="binding site" description="via phosphate group" evidence="9">
    <location>
        <position position="104"/>
    </location>
    <ligand>
        <name>Mg(2+)</name>
        <dbReference type="ChEBI" id="CHEBI:18420"/>
    </ligand>
</feature>
<dbReference type="GO" id="GO:0004615">
    <property type="term" value="F:phosphomannomutase activity"/>
    <property type="evidence" value="ECO:0007669"/>
    <property type="project" value="TreeGrafter"/>
</dbReference>
<evidence type="ECO:0000313" key="16">
    <source>
        <dbReference type="EMBL" id="BEH02943.1"/>
    </source>
</evidence>
<dbReference type="FunFam" id="3.30.310.50:FF:000001">
    <property type="entry name" value="Phosphoglucosamine mutase"/>
    <property type="match status" value="1"/>
</dbReference>
<keyword evidence="4 9" id="KW-0460">Magnesium</keyword>
<evidence type="ECO:0000256" key="10">
    <source>
        <dbReference type="RuleBase" id="RU004326"/>
    </source>
</evidence>
<feature type="domain" description="Alpha-D-phosphohexomutase alpha/beta/alpha" evidence="15">
    <location>
        <begin position="261"/>
        <end position="370"/>
    </location>
</feature>
<dbReference type="SUPFAM" id="SSF53738">
    <property type="entry name" value="Phosphoglucomutase, first 3 domains"/>
    <property type="match status" value="3"/>
</dbReference>
<evidence type="ECO:0000256" key="1">
    <source>
        <dbReference type="ARBA" id="ARBA00010231"/>
    </source>
</evidence>
<organism evidence="16 17">
    <name type="scientific">Brooklawnia propionicigenes</name>
    <dbReference type="NCBI Taxonomy" id="3041175"/>
    <lineage>
        <taxon>Bacteria</taxon>
        <taxon>Bacillati</taxon>
        <taxon>Actinomycetota</taxon>
        <taxon>Actinomycetes</taxon>
        <taxon>Propionibacteriales</taxon>
        <taxon>Propionibacteriaceae</taxon>
        <taxon>Brooklawnia</taxon>
    </lineage>
</organism>
<gene>
    <name evidence="9 16" type="primary">glmM</name>
    <name evidence="16" type="ORF">brsh051_22240</name>
</gene>
<comment type="function">
    <text evidence="9 11">Catalyzes the conversion of glucosamine-6-phosphate to glucosamine-1-phosphate.</text>
</comment>
<dbReference type="GO" id="GO:0009252">
    <property type="term" value="P:peptidoglycan biosynthetic process"/>
    <property type="evidence" value="ECO:0007669"/>
    <property type="project" value="TreeGrafter"/>
</dbReference>
<dbReference type="PROSITE" id="PS00710">
    <property type="entry name" value="PGM_PMM"/>
    <property type="match status" value="1"/>
</dbReference>
<evidence type="ECO:0000256" key="3">
    <source>
        <dbReference type="ARBA" id="ARBA00022723"/>
    </source>
</evidence>
<evidence type="ECO:0000259" key="13">
    <source>
        <dbReference type="Pfam" id="PF02878"/>
    </source>
</evidence>
<dbReference type="InterPro" id="IPR005846">
    <property type="entry name" value="A-D-PHexomutase_a/b/a-III"/>
</dbReference>
<dbReference type="Pfam" id="PF02879">
    <property type="entry name" value="PGM_PMM_II"/>
    <property type="match status" value="1"/>
</dbReference>
<keyword evidence="2 9" id="KW-0597">Phosphoprotein</keyword>
<dbReference type="KEGG" id="broo:brsh051_22240"/>
<dbReference type="Pfam" id="PF02878">
    <property type="entry name" value="PGM_PMM_I"/>
    <property type="match status" value="1"/>
</dbReference>
<dbReference type="CDD" id="cd05802">
    <property type="entry name" value="GlmM"/>
    <property type="match status" value="1"/>
</dbReference>
<comment type="cofactor">
    <cofactor evidence="9">
        <name>Mg(2+)</name>
        <dbReference type="ChEBI" id="CHEBI:18420"/>
    </cofactor>
    <text evidence="9">Binds 1 Mg(2+) ion per subunit.</text>
</comment>
<keyword evidence="5 9" id="KW-0413">Isomerase</keyword>
<dbReference type="RefSeq" id="WP_286264994.1">
    <property type="nucleotide sequence ID" value="NZ_AP028056.1"/>
</dbReference>
<dbReference type="EMBL" id="AP028056">
    <property type="protein sequence ID" value="BEH02943.1"/>
    <property type="molecule type" value="Genomic_DNA"/>
</dbReference>
<feature type="modified residue" description="Phosphoserine" evidence="9">
    <location>
        <position position="104"/>
    </location>
</feature>
<dbReference type="HAMAP" id="MF_01554_B">
    <property type="entry name" value="GlmM_B"/>
    <property type="match status" value="1"/>
</dbReference>